<evidence type="ECO:0000313" key="1">
    <source>
        <dbReference type="EMBL" id="TDC56987.1"/>
    </source>
</evidence>
<evidence type="ECO:0008006" key="3">
    <source>
        <dbReference type="Google" id="ProtNLM"/>
    </source>
</evidence>
<accession>A0A4R4S2J7</accession>
<dbReference type="PROSITE" id="PS51318">
    <property type="entry name" value="TAT"/>
    <property type="match status" value="1"/>
</dbReference>
<evidence type="ECO:0000313" key="2">
    <source>
        <dbReference type="Proteomes" id="UP000295621"/>
    </source>
</evidence>
<dbReference type="InterPro" id="IPR006311">
    <property type="entry name" value="TAT_signal"/>
</dbReference>
<dbReference type="Proteomes" id="UP000295621">
    <property type="component" value="Unassembled WGS sequence"/>
</dbReference>
<organism evidence="1 2">
    <name type="scientific">Jiangella ureilytica</name>
    <dbReference type="NCBI Taxonomy" id="2530374"/>
    <lineage>
        <taxon>Bacteria</taxon>
        <taxon>Bacillati</taxon>
        <taxon>Actinomycetota</taxon>
        <taxon>Actinomycetes</taxon>
        <taxon>Jiangellales</taxon>
        <taxon>Jiangellaceae</taxon>
        <taxon>Jiangella</taxon>
    </lineage>
</organism>
<keyword evidence="2" id="KW-1185">Reference proteome</keyword>
<dbReference type="EMBL" id="SMKL01000001">
    <property type="protein sequence ID" value="TDC56987.1"/>
    <property type="molecule type" value="Genomic_DNA"/>
</dbReference>
<dbReference type="RefSeq" id="WP_131977516.1">
    <property type="nucleotide sequence ID" value="NZ_SMKL01000001.1"/>
</dbReference>
<dbReference type="OrthoDB" id="5198203at2"/>
<name>A0A4R4S2J7_9ACTN</name>
<gene>
    <name evidence="1" type="ORF">E1212_00575</name>
</gene>
<protein>
    <recommendedName>
        <fullName evidence="3">Ferritin-like domain-containing protein</fullName>
    </recommendedName>
</protein>
<proteinExistence type="predicted"/>
<reference evidence="1 2" key="1">
    <citation type="submission" date="2019-02" db="EMBL/GenBank/DDBJ databases">
        <title>Draft genome sequences of novel Actinobacteria.</title>
        <authorList>
            <person name="Sahin N."/>
            <person name="Ay H."/>
            <person name="Saygin H."/>
        </authorList>
    </citation>
    <scope>NUCLEOTIDE SEQUENCE [LARGE SCALE GENOMIC DNA]</scope>
    <source>
        <strain evidence="1 2">KC603</strain>
    </source>
</reference>
<comment type="caution">
    <text evidence="1">The sequence shown here is derived from an EMBL/GenBank/DDBJ whole genome shotgun (WGS) entry which is preliminary data.</text>
</comment>
<sequence>MTQRVDDGRRRLLALVAGAPVLGAAALVALPGCAADPRPKAAPGARSSLDADVKLRWRAVASEQRLLALHAATVAAHPDLDGRLAPLTAHHEEHLTVLGDDGPLPFGSAPDAPEAAAPEVPGEAGAALAAVAEAERAAADACVVACLAASGPRLAAVLASIAASEAGHGVLLG</sequence>
<dbReference type="AlphaFoldDB" id="A0A4R4S2J7"/>